<name>A0A225NBW1_9RHOB</name>
<dbReference type="CDD" id="cd02440">
    <property type="entry name" value="AdoMet_MTases"/>
    <property type="match status" value="1"/>
</dbReference>
<gene>
    <name evidence="2" type="ORF">ATO3_24295</name>
</gene>
<protein>
    <recommendedName>
        <fullName evidence="1">Methyltransferase domain-containing protein</fullName>
    </recommendedName>
</protein>
<accession>A0A225NBW1</accession>
<evidence type="ECO:0000313" key="2">
    <source>
        <dbReference type="EMBL" id="OWU68407.1"/>
    </source>
</evidence>
<evidence type="ECO:0000259" key="1">
    <source>
        <dbReference type="Pfam" id="PF13649"/>
    </source>
</evidence>
<evidence type="ECO:0000313" key="3">
    <source>
        <dbReference type="Proteomes" id="UP000215377"/>
    </source>
</evidence>
<dbReference type="InterPro" id="IPR029063">
    <property type="entry name" value="SAM-dependent_MTases_sf"/>
</dbReference>
<dbReference type="GO" id="GO:0008168">
    <property type="term" value="F:methyltransferase activity"/>
    <property type="evidence" value="ECO:0007669"/>
    <property type="project" value="TreeGrafter"/>
</dbReference>
<proteinExistence type="predicted"/>
<dbReference type="InterPro" id="IPR050508">
    <property type="entry name" value="Methyltransf_Superfamily"/>
</dbReference>
<dbReference type="InterPro" id="IPR041698">
    <property type="entry name" value="Methyltransf_25"/>
</dbReference>
<dbReference type="Proteomes" id="UP000215377">
    <property type="component" value="Unassembled WGS sequence"/>
</dbReference>
<dbReference type="Pfam" id="PF13649">
    <property type="entry name" value="Methyltransf_25"/>
    <property type="match status" value="1"/>
</dbReference>
<dbReference type="RefSeq" id="WP_158218051.1">
    <property type="nucleotide sequence ID" value="NZ_AQQR01000021.1"/>
</dbReference>
<dbReference type="AlphaFoldDB" id="A0A225NBW1"/>
<feature type="domain" description="Methyltransferase" evidence="1">
    <location>
        <begin position="45"/>
        <end position="143"/>
    </location>
</feature>
<organism evidence="2 3">
    <name type="scientific">Marinibacterium profundimaris</name>
    <dbReference type="NCBI Taxonomy" id="1679460"/>
    <lineage>
        <taxon>Bacteria</taxon>
        <taxon>Pseudomonadati</taxon>
        <taxon>Pseudomonadota</taxon>
        <taxon>Alphaproteobacteria</taxon>
        <taxon>Rhodobacterales</taxon>
        <taxon>Paracoccaceae</taxon>
        <taxon>Marinibacterium</taxon>
    </lineage>
</organism>
<reference evidence="2 3" key="1">
    <citation type="submission" date="2013-04" db="EMBL/GenBank/DDBJ databases">
        <title>Oceanicola sp. 22II1-22F33 Genome Sequencing.</title>
        <authorList>
            <person name="Lai Q."/>
            <person name="Li G."/>
            <person name="Shao Z."/>
        </authorList>
    </citation>
    <scope>NUCLEOTIDE SEQUENCE [LARGE SCALE GENOMIC DNA]</scope>
    <source>
        <strain evidence="2 3">22II1-22F33</strain>
    </source>
</reference>
<dbReference type="Gene3D" id="3.40.50.150">
    <property type="entry name" value="Vaccinia Virus protein VP39"/>
    <property type="match status" value="1"/>
</dbReference>
<dbReference type="OrthoDB" id="9765084at2"/>
<keyword evidence="3" id="KW-1185">Reference proteome</keyword>
<dbReference type="SUPFAM" id="SSF53335">
    <property type="entry name" value="S-adenosyl-L-methionine-dependent methyltransferases"/>
    <property type="match status" value="1"/>
</dbReference>
<dbReference type="PANTHER" id="PTHR42912">
    <property type="entry name" value="METHYLTRANSFERASE"/>
    <property type="match status" value="1"/>
</dbReference>
<dbReference type="EMBL" id="AQQR01000021">
    <property type="protein sequence ID" value="OWU68407.1"/>
    <property type="molecule type" value="Genomic_DNA"/>
</dbReference>
<comment type="caution">
    <text evidence="2">The sequence shown here is derived from an EMBL/GenBank/DDBJ whole genome shotgun (WGS) entry which is preliminary data.</text>
</comment>
<sequence length="266" mass="29494">MQQNTVDLWDQGWAPLYDDMDNVRSPNQHTAFYVGLVTPGTGSLLDLGSGTGSITAPVVEKMREGGADRPAVGVDLAPAMVELAAARYPAIDWRLGDIKCPPVAPEERFDLVICCFHTMQALRTEADMAESLSNIRDALAPDGRFAFDIYQPNRAYLAKAAAGGLEDGRVVREFSDRTGRRLRVREYSTYDPETLLFSGTWYLHDGVTDARLPLEPMDQTLRQYFASDMERLLADAGLQIVERYGDLDRSPFTPEAKRQVIVCGQG</sequence>